<organism evidence="1 2">
    <name type="scientific">Ruania alba</name>
    <dbReference type="NCBI Taxonomy" id="648782"/>
    <lineage>
        <taxon>Bacteria</taxon>
        <taxon>Bacillati</taxon>
        <taxon>Actinomycetota</taxon>
        <taxon>Actinomycetes</taxon>
        <taxon>Micrococcales</taxon>
        <taxon>Ruaniaceae</taxon>
        <taxon>Ruania</taxon>
    </lineage>
</organism>
<dbReference type="STRING" id="648782.SAMN04488554_0926"/>
<dbReference type="EMBL" id="FNTX01000001">
    <property type="protein sequence ID" value="SED87316.1"/>
    <property type="molecule type" value="Genomic_DNA"/>
</dbReference>
<dbReference type="Gene3D" id="1.10.287.100">
    <property type="match status" value="1"/>
</dbReference>
<dbReference type="InterPro" id="IPR019151">
    <property type="entry name" value="Proteasome_assmbl_chaperone_2"/>
</dbReference>
<proteinExistence type="predicted"/>
<dbReference type="InterPro" id="IPR008492">
    <property type="entry name" value="Rv2714-like"/>
</dbReference>
<dbReference type="Proteomes" id="UP000199220">
    <property type="component" value="Unassembled WGS sequence"/>
</dbReference>
<name>A0A1H5E8G5_9MICO</name>
<keyword evidence="2" id="KW-1185">Reference proteome</keyword>
<sequence>MNDPRDLYRIADEAPELRDGEAPVLVHALSGSIDAGHAGSLLARHLSEKLPTRRLLEFDIDLLLDYRSRRPVMTFAEGTWVEYEQPELVIDLVRDDDGVAMLLMHGLEPDLQWERFVSAVRSVIEEYGVELTIGVHGIPMGVPHTRPLTVTAHATRDELIEAYPNYFSRVQVPGSAAALLELRLGQEGRDALGFAVNVPHYLAQTEYPQAAAELVRQITNVSGMSLPIGDLEASGTQVRAEVDRQVAESEEVSAVVQALERQYDSFVEANGAAGAGAIEQVQSGLDELPSADELAAQFEAFLAGREDEPPAP</sequence>
<dbReference type="RefSeq" id="WP_089771890.1">
    <property type="nucleotide sequence ID" value="NZ_FNTX01000001.1"/>
</dbReference>
<dbReference type="InterPro" id="IPR038389">
    <property type="entry name" value="PSMG2_sf"/>
</dbReference>
<dbReference type="Pfam" id="PF09754">
    <property type="entry name" value="PAC2"/>
    <property type="match status" value="1"/>
</dbReference>
<accession>A0A1H5E8G5</accession>
<dbReference type="Gene3D" id="3.40.50.10900">
    <property type="entry name" value="PAC-like subunit"/>
    <property type="match status" value="1"/>
</dbReference>
<dbReference type="AlphaFoldDB" id="A0A1H5E8G5"/>
<keyword evidence="1" id="KW-0436">Ligase</keyword>
<dbReference type="SUPFAM" id="SSF159659">
    <property type="entry name" value="Cgl1923-like"/>
    <property type="match status" value="1"/>
</dbReference>
<dbReference type="OrthoDB" id="3733464at2"/>
<dbReference type="PIRSF" id="PIRSF028754">
    <property type="entry name" value="UCP028754"/>
    <property type="match status" value="1"/>
</dbReference>
<dbReference type="GO" id="GO:0016874">
    <property type="term" value="F:ligase activity"/>
    <property type="evidence" value="ECO:0007669"/>
    <property type="project" value="UniProtKB-KW"/>
</dbReference>
<protein>
    <submittedName>
        <fullName evidence="1">Predicted ATP-dependent carboligase, ATP-grasp superfamily</fullName>
    </submittedName>
</protein>
<evidence type="ECO:0000313" key="1">
    <source>
        <dbReference type="EMBL" id="SED87316.1"/>
    </source>
</evidence>
<gene>
    <name evidence="1" type="ORF">SAMN04488554_0926</name>
</gene>
<evidence type="ECO:0000313" key="2">
    <source>
        <dbReference type="Proteomes" id="UP000199220"/>
    </source>
</evidence>
<reference evidence="2" key="1">
    <citation type="submission" date="2016-10" db="EMBL/GenBank/DDBJ databases">
        <authorList>
            <person name="Varghese N."/>
            <person name="Submissions S."/>
        </authorList>
    </citation>
    <scope>NUCLEOTIDE SEQUENCE [LARGE SCALE GENOMIC DNA]</scope>
    <source>
        <strain evidence="2">DSM 21368</strain>
    </source>
</reference>